<evidence type="ECO:0000313" key="3">
    <source>
        <dbReference type="Proteomes" id="UP000479000"/>
    </source>
</evidence>
<feature type="compositionally biased region" description="Low complexity" evidence="1">
    <location>
        <begin position="202"/>
        <end position="221"/>
    </location>
</feature>
<accession>A0A6H5G0U5</accession>
<dbReference type="Proteomes" id="UP000479000">
    <property type="component" value="Unassembled WGS sequence"/>
</dbReference>
<name>A0A6H5G0U5_9HEMI</name>
<dbReference type="EMBL" id="CADCXU010003287">
    <property type="protein sequence ID" value="CAA9995336.1"/>
    <property type="molecule type" value="Genomic_DNA"/>
</dbReference>
<feature type="region of interest" description="Disordered" evidence="1">
    <location>
        <begin position="197"/>
        <end position="229"/>
    </location>
</feature>
<gene>
    <name evidence="2" type="ORF">NTEN_LOCUS2127</name>
</gene>
<organism evidence="2 3">
    <name type="scientific">Nesidiocoris tenuis</name>
    <dbReference type="NCBI Taxonomy" id="355587"/>
    <lineage>
        <taxon>Eukaryota</taxon>
        <taxon>Metazoa</taxon>
        <taxon>Ecdysozoa</taxon>
        <taxon>Arthropoda</taxon>
        <taxon>Hexapoda</taxon>
        <taxon>Insecta</taxon>
        <taxon>Pterygota</taxon>
        <taxon>Neoptera</taxon>
        <taxon>Paraneoptera</taxon>
        <taxon>Hemiptera</taxon>
        <taxon>Heteroptera</taxon>
        <taxon>Panheteroptera</taxon>
        <taxon>Cimicomorpha</taxon>
        <taxon>Miridae</taxon>
        <taxon>Dicyphina</taxon>
        <taxon>Nesidiocoris</taxon>
    </lineage>
</organism>
<sequence length="596" mass="68635">MFSSNGQKWRELNIRQKEKGVGTIVFRSQTSKMRSGSHRLRSITIPSIDSRIVYIAVTERNIISSWSTSIQQTRKRFEFLSIQVYSPRVHTFCRVYLTRCETILHQLVSKTRFQLILAPATFELEFLWTENWDDPPTWEKVYTLSLTPGSIICMGMGTVPNGVQMVFFGPFRDPPSIPCLTRKTQFRLNIGREPTLPPWRRAALPEPEPGGAEPGNPSPAARHGSASRRRYDSEIYDPRACSSVVVLWKHSVVREVQHLGVCSRRTSANEERRGQTNKPTGSALQELRWSWILDMLFWSVGRVNGSIGIVLESRIGKELQKILSLLHVHSESLPEQVSVCPSFRVSAWSFKTSVLIRVYRRICGYFLCSDNSAYFGEFQNFYMRDSPSLVWWIRDTLRQRTSVERAGEGDTSRAMSHLFSICHATGERSEAILRLSRRIRSRTGLRRLDNLVRRFEITQRKFLPLPRTLSSPRESLSEKPFQHTTIRSLEKSSSVTYESCSTGISFTHSTSAQRRMPVLNRRSDVRESEAFEKCLMECETQGGRCNISPATLLRYQFASYLMSFTKQFPLTSWKAWVILPYRLPRSDARQGIRYAK</sequence>
<reference evidence="2 3" key="1">
    <citation type="submission" date="2020-02" db="EMBL/GenBank/DDBJ databases">
        <authorList>
            <person name="Ferguson B K."/>
        </authorList>
    </citation>
    <scope>NUCLEOTIDE SEQUENCE [LARGE SCALE GENOMIC DNA]</scope>
</reference>
<evidence type="ECO:0000256" key="1">
    <source>
        <dbReference type="SAM" id="MobiDB-lite"/>
    </source>
</evidence>
<proteinExistence type="predicted"/>
<keyword evidence="3" id="KW-1185">Reference proteome</keyword>
<dbReference type="AlphaFoldDB" id="A0A6H5G0U5"/>
<evidence type="ECO:0000313" key="2">
    <source>
        <dbReference type="EMBL" id="CAA9995336.1"/>
    </source>
</evidence>
<protein>
    <submittedName>
        <fullName evidence="2">Uncharacterized protein</fullName>
    </submittedName>
</protein>